<sequence>MVHVPNRTVEKRYRVHRKAISLIKFILEGYDGLAVVTTRNAARGEISVFIAPGCEPMWEAIRKDLSKQVFIQHGETRISENHRLPDERL</sequence>
<dbReference type="InterPro" id="IPR032587">
    <property type="entry name" value="DUF4911"/>
</dbReference>
<comment type="caution">
    <text evidence="1">The sequence shown here is derived from an EMBL/GenBank/DDBJ whole genome shotgun (WGS) entry which is preliminary data.</text>
</comment>
<protein>
    <submittedName>
        <fullName evidence="1">DUF4911 domain-containing protein</fullName>
    </submittedName>
</protein>
<gene>
    <name evidence="1" type="ORF">ENS29_16975</name>
</gene>
<name>A0A7C4W811_9BACT</name>
<organism evidence="1">
    <name type="scientific">Desulfatirhabdium butyrativorans</name>
    <dbReference type="NCBI Taxonomy" id="340467"/>
    <lineage>
        <taxon>Bacteria</taxon>
        <taxon>Pseudomonadati</taxon>
        <taxon>Thermodesulfobacteriota</taxon>
        <taxon>Desulfobacteria</taxon>
        <taxon>Desulfobacterales</taxon>
        <taxon>Desulfatirhabdiaceae</taxon>
        <taxon>Desulfatirhabdium</taxon>
    </lineage>
</organism>
<dbReference type="EMBL" id="DSUH01000385">
    <property type="protein sequence ID" value="HGU34517.1"/>
    <property type="molecule type" value="Genomic_DNA"/>
</dbReference>
<evidence type="ECO:0000313" key="1">
    <source>
        <dbReference type="EMBL" id="HGU34517.1"/>
    </source>
</evidence>
<proteinExistence type="predicted"/>
<reference evidence="1" key="1">
    <citation type="journal article" date="2020" name="mSystems">
        <title>Genome- and Community-Level Interaction Insights into Carbon Utilization and Element Cycling Functions of Hydrothermarchaeota in Hydrothermal Sediment.</title>
        <authorList>
            <person name="Zhou Z."/>
            <person name="Liu Y."/>
            <person name="Xu W."/>
            <person name="Pan J."/>
            <person name="Luo Z.H."/>
            <person name="Li M."/>
        </authorList>
    </citation>
    <scope>NUCLEOTIDE SEQUENCE [LARGE SCALE GENOMIC DNA]</scope>
    <source>
        <strain evidence="1">SpSt-477</strain>
    </source>
</reference>
<dbReference type="Pfam" id="PF16256">
    <property type="entry name" value="DUF4911"/>
    <property type="match status" value="1"/>
</dbReference>
<dbReference type="AlphaFoldDB" id="A0A7C4W811"/>
<accession>A0A7C4W811</accession>